<dbReference type="Pfam" id="PF11066">
    <property type="entry name" value="DUF2867"/>
    <property type="match status" value="1"/>
</dbReference>
<dbReference type="RefSeq" id="WP_038497666.1">
    <property type="nucleotide sequence ID" value="NZ_BCTH01000020.1"/>
</dbReference>
<proteinExistence type="predicted"/>
<evidence type="ECO:0000313" key="2">
    <source>
        <dbReference type="Proteomes" id="UP000027604"/>
    </source>
</evidence>
<gene>
    <name evidence="1" type="ORF">GJA_5308</name>
</gene>
<dbReference type="eggNOG" id="ENOG5032YG3">
    <property type="taxonomic scope" value="Bacteria"/>
</dbReference>
<organism evidence="1 2">
    <name type="scientific">Janthinobacterium agaricidamnosum NBRC 102515 = DSM 9628</name>
    <dbReference type="NCBI Taxonomy" id="1349767"/>
    <lineage>
        <taxon>Bacteria</taxon>
        <taxon>Pseudomonadati</taxon>
        <taxon>Pseudomonadota</taxon>
        <taxon>Betaproteobacteria</taxon>
        <taxon>Burkholderiales</taxon>
        <taxon>Oxalobacteraceae</taxon>
        <taxon>Janthinobacterium</taxon>
    </lineage>
</organism>
<dbReference type="InterPro" id="IPR021295">
    <property type="entry name" value="DUF2867"/>
</dbReference>
<keyword evidence="2" id="KW-1185">Reference proteome</keyword>
<sequence length="169" mass="19094">MKAAISLIEVPPESRLGVFLPNAYFYDAYELEREYDARPVLEIYLDGLSRTPGWVHLLMNLRNRIVALAGLKNLGGLAAFDRAKPASAYREGDRVGIFSILYLSDDEIIFGDSDRHLDVRVSVCKLTRLDRPRIAVSTVVHLKNLLGRVYMVFVAPLHKRIVPAILARF</sequence>
<name>W0VAR1_9BURK</name>
<dbReference type="KEGG" id="jag:GJA_5308"/>
<dbReference type="AlphaFoldDB" id="W0VAR1"/>
<dbReference type="OrthoDB" id="7058586at2"/>
<dbReference type="Proteomes" id="UP000027604">
    <property type="component" value="Chromosome I"/>
</dbReference>
<dbReference type="HOGENOM" id="CLU_116730_2_0_4"/>
<evidence type="ECO:0000313" key="1">
    <source>
        <dbReference type="EMBL" id="CDG85904.1"/>
    </source>
</evidence>
<reference evidence="1 2" key="1">
    <citation type="journal article" date="2015" name="Genome Announc.">
        <title>Genome Sequence of Mushroom Soft-Rot Pathogen Janthinobacterium agaricidamnosum.</title>
        <authorList>
            <person name="Graupner K."/>
            <person name="Lackner G."/>
            <person name="Hertweck C."/>
        </authorList>
    </citation>
    <scope>NUCLEOTIDE SEQUENCE [LARGE SCALE GENOMIC DNA]</scope>
    <source>
        <strain evidence="2">NBRC 102515 / DSM 9628</strain>
    </source>
</reference>
<protein>
    <recommendedName>
        <fullName evidence="3">DUF2867 domain-containing protein</fullName>
    </recommendedName>
</protein>
<accession>W0VAR1</accession>
<evidence type="ECO:0008006" key="3">
    <source>
        <dbReference type="Google" id="ProtNLM"/>
    </source>
</evidence>
<dbReference type="PATRIC" id="fig|1349767.4.peg.1903"/>
<dbReference type="EMBL" id="HG322949">
    <property type="protein sequence ID" value="CDG85904.1"/>
    <property type="molecule type" value="Genomic_DNA"/>
</dbReference>